<dbReference type="PANTHER" id="PTHR30273:SF2">
    <property type="entry name" value="PROTEIN FECR"/>
    <property type="match status" value="1"/>
</dbReference>
<dbReference type="SUPFAM" id="SSF49899">
    <property type="entry name" value="Concanavalin A-like lectins/glucanases"/>
    <property type="match status" value="1"/>
</dbReference>
<comment type="caution">
    <text evidence="4">The sequence shown here is derived from an EMBL/GenBank/DDBJ whole genome shotgun (WGS) entry which is preliminary data.</text>
</comment>
<feature type="domain" description="LamG-like jellyroll fold" evidence="3">
    <location>
        <begin position="326"/>
        <end position="471"/>
    </location>
</feature>
<dbReference type="EMBL" id="JACHIG010000006">
    <property type="protein sequence ID" value="MBB5033495.1"/>
    <property type="molecule type" value="Genomic_DNA"/>
</dbReference>
<dbReference type="Gene3D" id="2.60.120.200">
    <property type="match status" value="1"/>
</dbReference>
<evidence type="ECO:0000313" key="5">
    <source>
        <dbReference type="Proteomes" id="UP000590740"/>
    </source>
</evidence>
<dbReference type="Pfam" id="PF04773">
    <property type="entry name" value="FecR"/>
    <property type="match status" value="1"/>
</dbReference>
<protein>
    <recommendedName>
        <fullName evidence="3">LamG-like jellyroll fold domain-containing protein</fullName>
    </recommendedName>
</protein>
<dbReference type="AlphaFoldDB" id="A0A7W7YCS7"/>
<keyword evidence="5" id="KW-1185">Reference proteome</keyword>
<sequence>MKAELMAAYLSGSITPPQMQQLNAMLLADAEARREFAELLNVDSALAALAADWTSTPKAAQPKPARWLTSSPRWITAAAACIAMLLGAWYWQHAHTIYATVSKAAGVQELTDGAALRGETHDIRAGSVSLITARGARIVIEAPAEFRFESAQRLHMKRGRLAADVPPTAKGFTVITPSGDAVDLGTRFGVDVPTSGAAEVHVFQGEVIAKASGAHDKQSLRGGDAVTFAAGASTARELRSAAFIQPDEMPGLTAGLAAGQRAQAEGALAALRKDPALIALLDFESAEELPGVYRKVQGRWPGSHAPEFVNVGDHLKLDVGGGRDWPQLTLAAWVRIDRLGAPYQSLLHTDGWSQNNPGQVHWIINRDTTMRLALIGNVLAPGSVERQGHPDSRTPVLPEQGRWVHLAAVYDSAQKTARFYLNGQFDSETRLQTAPPARLGPAQIGNWNQQDRKLSGRVDELLLLGRAMSDAEIHALHAAGNPYR</sequence>
<evidence type="ECO:0000259" key="3">
    <source>
        <dbReference type="SMART" id="SM00560"/>
    </source>
</evidence>
<keyword evidence="1" id="KW-0732">Signal</keyword>
<dbReference type="Proteomes" id="UP000590740">
    <property type="component" value="Unassembled WGS sequence"/>
</dbReference>
<dbReference type="InterPro" id="IPR013320">
    <property type="entry name" value="ConA-like_dom_sf"/>
</dbReference>
<evidence type="ECO:0000313" key="4">
    <source>
        <dbReference type="EMBL" id="MBB5033495.1"/>
    </source>
</evidence>
<dbReference type="Pfam" id="PF13385">
    <property type="entry name" value="Laminin_G_3"/>
    <property type="match status" value="1"/>
</dbReference>
<organism evidence="4 5">
    <name type="scientific">Prosthecobacter vanneervenii</name>
    <dbReference type="NCBI Taxonomy" id="48466"/>
    <lineage>
        <taxon>Bacteria</taxon>
        <taxon>Pseudomonadati</taxon>
        <taxon>Verrucomicrobiota</taxon>
        <taxon>Verrucomicrobiia</taxon>
        <taxon>Verrucomicrobiales</taxon>
        <taxon>Verrucomicrobiaceae</taxon>
        <taxon>Prosthecobacter</taxon>
    </lineage>
</organism>
<gene>
    <name evidence="4" type="ORF">HNQ65_003083</name>
</gene>
<dbReference type="PANTHER" id="PTHR30273">
    <property type="entry name" value="PERIPLASMIC SIGNAL SENSOR AND SIGMA FACTOR ACTIVATOR FECR-RELATED"/>
    <property type="match status" value="1"/>
</dbReference>
<evidence type="ECO:0000256" key="1">
    <source>
        <dbReference type="ARBA" id="ARBA00022729"/>
    </source>
</evidence>
<dbReference type="Gene3D" id="2.60.120.1440">
    <property type="match status" value="1"/>
</dbReference>
<evidence type="ECO:0000256" key="2">
    <source>
        <dbReference type="ARBA" id="ARBA00023157"/>
    </source>
</evidence>
<dbReference type="GO" id="GO:0016989">
    <property type="term" value="F:sigma factor antagonist activity"/>
    <property type="evidence" value="ECO:0007669"/>
    <property type="project" value="TreeGrafter"/>
</dbReference>
<dbReference type="InterPro" id="IPR006558">
    <property type="entry name" value="LamG-like"/>
</dbReference>
<proteinExistence type="predicted"/>
<dbReference type="RefSeq" id="WP_184340420.1">
    <property type="nucleotide sequence ID" value="NZ_JACHIG010000006.1"/>
</dbReference>
<keyword evidence="2" id="KW-1015">Disulfide bond</keyword>
<name>A0A7W7YCS7_9BACT</name>
<dbReference type="InterPro" id="IPR006860">
    <property type="entry name" value="FecR"/>
</dbReference>
<dbReference type="SMART" id="SM00560">
    <property type="entry name" value="LamGL"/>
    <property type="match status" value="1"/>
</dbReference>
<dbReference type="InterPro" id="IPR012373">
    <property type="entry name" value="Ferrdict_sens_TM"/>
</dbReference>
<reference evidence="4 5" key="1">
    <citation type="submission" date="2020-08" db="EMBL/GenBank/DDBJ databases">
        <title>Genomic Encyclopedia of Type Strains, Phase IV (KMG-IV): sequencing the most valuable type-strain genomes for metagenomic binning, comparative biology and taxonomic classification.</title>
        <authorList>
            <person name="Goeker M."/>
        </authorList>
    </citation>
    <scope>NUCLEOTIDE SEQUENCE [LARGE SCALE GENOMIC DNA]</scope>
    <source>
        <strain evidence="4 5">DSM 12252</strain>
    </source>
</reference>
<accession>A0A7W7YCS7</accession>